<dbReference type="Pfam" id="PF13499">
    <property type="entry name" value="EF-hand_7"/>
    <property type="match status" value="2"/>
</dbReference>
<sequence>MTDYEAFFKEADTDNSGFLTLSELKGCLVKRGYKGTSGELENLFNKADQSGDDKMSFEEYMVVMGAASPEQHKAARMREVFNGFDKDGSGEVDKAEMDQVFKEMGKHLSEAEIARMIQLADTDGSGTLNISELIKHCFGVDM</sequence>
<dbReference type="PANTHER" id="PTHR23048:SF59">
    <property type="entry name" value="EF-HAND SUPERFAMILY PROTEIN"/>
    <property type="match status" value="1"/>
</dbReference>
<evidence type="ECO:0000256" key="1">
    <source>
        <dbReference type="ARBA" id="ARBA00022737"/>
    </source>
</evidence>
<protein>
    <submittedName>
        <fullName evidence="3">Uncharacterized protein</fullName>
    </submittedName>
</protein>
<gene>
    <name evidence="3" type="ORF">OFUS_LOCUS12828</name>
</gene>
<dbReference type="InterPro" id="IPR011992">
    <property type="entry name" value="EF-hand-dom_pair"/>
</dbReference>
<dbReference type="Gene3D" id="1.10.238.10">
    <property type="entry name" value="EF-hand"/>
    <property type="match status" value="2"/>
</dbReference>
<keyword evidence="1" id="KW-0677">Repeat</keyword>
<reference evidence="3" key="1">
    <citation type="submission" date="2022-03" db="EMBL/GenBank/DDBJ databases">
        <authorList>
            <person name="Martin C."/>
        </authorList>
    </citation>
    <scope>NUCLEOTIDE SEQUENCE</scope>
</reference>
<dbReference type="Proteomes" id="UP000749559">
    <property type="component" value="Unassembled WGS sequence"/>
</dbReference>
<evidence type="ECO:0000313" key="4">
    <source>
        <dbReference type="Proteomes" id="UP000749559"/>
    </source>
</evidence>
<dbReference type="GO" id="GO:0016460">
    <property type="term" value="C:myosin II complex"/>
    <property type="evidence" value="ECO:0007669"/>
    <property type="project" value="TreeGrafter"/>
</dbReference>
<dbReference type="InterPro" id="IPR050230">
    <property type="entry name" value="CALM/Myosin/TropC-like"/>
</dbReference>
<dbReference type="SMART" id="SM00054">
    <property type="entry name" value="EFh"/>
    <property type="match status" value="4"/>
</dbReference>
<organism evidence="3 4">
    <name type="scientific">Owenia fusiformis</name>
    <name type="common">Polychaete worm</name>
    <dbReference type="NCBI Taxonomy" id="6347"/>
    <lineage>
        <taxon>Eukaryota</taxon>
        <taxon>Metazoa</taxon>
        <taxon>Spiralia</taxon>
        <taxon>Lophotrochozoa</taxon>
        <taxon>Annelida</taxon>
        <taxon>Polychaeta</taxon>
        <taxon>Sedentaria</taxon>
        <taxon>Canalipalpata</taxon>
        <taxon>Sabellida</taxon>
        <taxon>Oweniida</taxon>
        <taxon>Oweniidae</taxon>
        <taxon>Owenia</taxon>
    </lineage>
</organism>
<dbReference type="PANTHER" id="PTHR23048">
    <property type="entry name" value="MYOSIN LIGHT CHAIN 1, 3"/>
    <property type="match status" value="1"/>
</dbReference>
<evidence type="ECO:0000256" key="2">
    <source>
        <dbReference type="ARBA" id="ARBA00022837"/>
    </source>
</evidence>
<dbReference type="InterPro" id="IPR002048">
    <property type="entry name" value="EF_hand_dom"/>
</dbReference>
<dbReference type="SUPFAM" id="SSF47473">
    <property type="entry name" value="EF-hand"/>
    <property type="match status" value="1"/>
</dbReference>
<dbReference type="PROSITE" id="PS00018">
    <property type="entry name" value="EF_HAND_1"/>
    <property type="match status" value="4"/>
</dbReference>
<dbReference type="EMBL" id="CAIIXF020000006">
    <property type="protein sequence ID" value="CAH1787050.1"/>
    <property type="molecule type" value="Genomic_DNA"/>
</dbReference>
<dbReference type="FunFam" id="1.10.238.10:FF:000001">
    <property type="entry name" value="Calmodulin 1"/>
    <property type="match status" value="1"/>
</dbReference>
<evidence type="ECO:0000313" key="3">
    <source>
        <dbReference type="EMBL" id="CAH1787050.1"/>
    </source>
</evidence>
<dbReference type="OrthoDB" id="26525at2759"/>
<name>A0A8J1XTK9_OWEFU</name>
<dbReference type="PROSITE" id="PS50222">
    <property type="entry name" value="EF_HAND_2"/>
    <property type="match status" value="4"/>
</dbReference>
<accession>A0A8J1XTK9</accession>
<dbReference type="AlphaFoldDB" id="A0A8J1XTK9"/>
<comment type="caution">
    <text evidence="3">The sequence shown here is derived from an EMBL/GenBank/DDBJ whole genome shotgun (WGS) entry which is preliminary data.</text>
</comment>
<keyword evidence="4" id="KW-1185">Reference proteome</keyword>
<dbReference type="InterPro" id="IPR018247">
    <property type="entry name" value="EF_Hand_1_Ca_BS"/>
</dbReference>
<dbReference type="CDD" id="cd00051">
    <property type="entry name" value="EFh"/>
    <property type="match status" value="1"/>
</dbReference>
<dbReference type="GO" id="GO:0005509">
    <property type="term" value="F:calcium ion binding"/>
    <property type="evidence" value="ECO:0007669"/>
    <property type="project" value="InterPro"/>
</dbReference>
<proteinExistence type="predicted"/>
<keyword evidence="2" id="KW-0106">Calcium</keyword>